<dbReference type="Gene3D" id="1.10.238.10">
    <property type="entry name" value="EF-hand"/>
    <property type="match status" value="2"/>
</dbReference>
<evidence type="ECO:0000256" key="2">
    <source>
        <dbReference type="SAM" id="MobiDB-lite"/>
    </source>
</evidence>
<dbReference type="InterPro" id="IPR018253">
    <property type="entry name" value="DnaJ_domain_CS"/>
</dbReference>
<dbReference type="Proteomes" id="UP000703269">
    <property type="component" value="Unassembled WGS sequence"/>
</dbReference>
<feature type="domain" description="EF-hand" evidence="5">
    <location>
        <begin position="262"/>
        <end position="297"/>
    </location>
</feature>
<dbReference type="CDD" id="cd06257">
    <property type="entry name" value="DnaJ"/>
    <property type="match status" value="1"/>
</dbReference>
<dbReference type="Pfam" id="PF00226">
    <property type="entry name" value="DnaJ"/>
    <property type="match status" value="1"/>
</dbReference>
<name>A0A9P3G361_9APHY</name>
<dbReference type="GO" id="GO:0005737">
    <property type="term" value="C:cytoplasm"/>
    <property type="evidence" value="ECO:0007669"/>
    <property type="project" value="TreeGrafter"/>
</dbReference>
<gene>
    <name evidence="6" type="ORF">PsYK624_028880</name>
</gene>
<feature type="region of interest" description="Disordered" evidence="2">
    <location>
        <begin position="22"/>
        <end position="43"/>
    </location>
</feature>
<keyword evidence="7" id="KW-1185">Reference proteome</keyword>
<dbReference type="SUPFAM" id="SSF46565">
    <property type="entry name" value="Chaperone J-domain"/>
    <property type="match status" value="1"/>
</dbReference>
<dbReference type="SMART" id="SM00054">
    <property type="entry name" value="EFh"/>
    <property type="match status" value="2"/>
</dbReference>
<dbReference type="InterPro" id="IPR036869">
    <property type="entry name" value="J_dom_sf"/>
</dbReference>
<dbReference type="SMART" id="SM00027">
    <property type="entry name" value="EH"/>
    <property type="match status" value="2"/>
</dbReference>
<dbReference type="PANTHER" id="PTHR11216">
    <property type="entry name" value="EH DOMAIN"/>
    <property type="match status" value="1"/>
</dbReference>
<feature type="region of interest" description="Disordered" evidence="2">
    <location>
        <begin position="82"/>
        <end position="112"/>
    </location>
</feature>
<organism evidence="6 7">
    <name type="scientific">Phanerochaete sordida</name>
    <dbReference type="NCBI Taxonomy" id="48140"/>
    <lineage>
        <taxon>Eukaryota</taxon>
        <taxon>Fungi</taxon>
        <taxon>Dikarya</taxon>
        <taxon>Basidiomycota</taxon>
        <taxon>Agaricomycotina</taxon>
        <taxon>Agaricomycetes</taxon>
        <taxon>Polyporales</taxon>
        <taxon>Phanerochaetaceae</taxon>
        <taxon>Phanerochaete</taxon>
    </lineage>
</organism>
<dbReference type="GO" id="GO:0016197">
    <property type="term" value="P:endosomal transport"/>
    <property type="evidence" value="ECO:0007669"/>
    <property type="project" value="TreeGrafter"/>
</dbReference>
<dbReference type="PANTHER" id="PTHR11216:SF170">
    <property type="entry name" value="DYNAMIN ASSOCIATED PROTEIN 160, ISOFORM D"/>
    <property type="match status" value="1"/>
</dbReference>
<dbReference type="PROSITE" id="PS50076">
    <property type="entry name" value="DNAJ_2"/>
    <property type="match status" value="1"/>
</dbReference>
<dbReference type="InterPro" id="IPR000261">
    <property type="entry name" value="EH_dom"/>
</dbReference>
<dbReference type="PROSITE" id="PS50222">
    <property type="entry name" value="EF_HAND_2"/>
    <property type="match status" value="1"/>
</dbReference>
<dbReference type="GO" id="GO:0005886">
    <property type="term" value="C:plasma membrane"/>
    <property type="evidence" value="ECO:0007669"/>
    <property type="project" value="TreeGrafter"/>
</dbReference>
<accession>A0A9P3G361</accession>
<dbReference type="PROSITE" id="PS00636">
    <property type="entry name" value="DNAJ_1"/>
    <property type="match status" value="1"/>
</dbReference>
<feature type="domain" description="EH" evidence="3">
    <location>
        <begin position="229"/>
        <end position="313"/>
    </location>
</feature>
<dbReference type="EMBL" id="BPQB01000005">
    <property type="protein sequence ID" value="GJE86805.1"/>
    <property type="molecule type" value="Genomic_DNA"/>
</dbReference>
<proteinExistence type="predicted"/>
<dbReference type="PROSITE" id="PS50031">
    <property type="entry name" value="EH"/>
    <property type="match status" value="2"/>
</dbReference>
<reference evidence="6 7" key="1">
    <citation type="submission" date="2021-08" db="EMBL/GenBank/DDBJ databases">
        <title>Draft Genome Sequence of Phanerochaete sordida strain YK-624.</title>
        <authorList>
            <person name="Mori T."/>
            <person name="Dohra H."/>
            <person name="Suzuki T."/>
            <person name="Kawagishi H."/>
            <person name="Hirai H."/>
        </authorList>
    </citation>
    <scope>NUCLEOTIDE SEQUENCE [LARGE SCALE GENOMIC DNA]</scope>
    <source>
        <strain evidence="6 7">YK-624</strain>
    </source>
</reference>
<dbReference type="OrthoDB" id="442087at2759"/>
<feature type="domain" description="EH" evidence="3">
    <location>
        <begin position="118"/>
        <end position="208"/>
    </location>
</feature>
<sequence length="319" mass="35494">MSTSLYEILGLTKAASPAEVRKSYRNKARDTHPDRLPRGVSAEEVQTANERFRLVNHAYEILTNATHRKLYDLYGVWPPPAGASAATSDSVPNPSQPTPGHYGDETRTDSLPPLTEQDRVKFMQMFEGSGAQHGFLDSHRAFELLQKSNLQIDTLKNIWDLADREQRGYLDAPAFTIAMYLVQICMSSKATTLPSSLPQRIYDEAAKTVSRAPIPSDSIADNWTMSPSDKAAFSNYFDAIEHERKGYVEAEVAATFFHQSGLSDSVLAQIWDLVDVDNDGRLTREEFAVAMCLTRCKLAGKEIPAQLPPSLLPARTLWS</sequence>
<comment type="caution">
    <text evidence="6">The sequence shown here is derived from an EMBL/GenBank/DDBJ whole genome shotgun (WGS) entry which is preliminary data.</text>
</comment>
<dbReference type="AlphaFoldDB" id="A0A9P3G361"/>
<evidence type="ECO:0000313" key="7">
    <source>
        <dbReference type="Proteomes" id="UP000703269"/>
    </source>
</evidence>
<evidence type="ECO:0000313" key="6">
    <source>
        <dbReference type="EMBL" id="GJE86805.1"/>
    </source>
</evidence>
<dbReference type="SUPFAM" id="SSF47473">
    <property type="entry name" value="EF-hand"/>
    <property type="match status" value="2"/>
</dbReference>
<protein>
    <submittedName>
        <fullName evidence="6">EF-hand protein</fullName>
    </submittedName>
</protein>
<feature type="compositionally biased region" description="Basic and acidic residues" evidence="2">
    <location>
        <begin position="22"/>
        <end position="37"/>
    </location>
</feature>
<dbReference type="SMART" id="SM00271">
    <property type="entry name" value="DnaJ"/>
    <property type="match status" value="1"/>
</dbReference>
<dbReference type="CDD" id="cd00052">
    <property type="entry name" value="EH"/>
    <property type="match status" value="2"/>
</dbReference>
<feature type="domain" description="J" evidence="4">
    <location>
        <begin position="4"/>
        <end position="75"/>
    </location>
</feature>
<evidence type="ECO:0000259" key="3">
    <source>
        <dbReference type="PROSITE" id="PS50031"/>
    </source>
</evidence>
<evidence type="ECO:0000259" key="4">
    <source>
        <dbReference type="PROSITE" id="PS50076"/>
    </source>
</evidence>
<dbReference type="GO" id="GO:0006897">
    <property type="term" value="P:endocytosis"/>
    <property type="evidence" value="ECO:0007669"/>
    <property type="project" value="TreeGrafter"/>
</dbReference>
<evidence type="ECO:0000259" key="5">
    <source>
        <dbReference type="PROSITE" id="PS50222"/>
    </source>
</evidence>
<dbReference type="InterPro" id="IPR011992">
    <property type="entry name" value="EF-hand-dom_pair"/>
</dbReference>
<dbReference type="InterPro" id="IPR018247">
    <property type="entry name" value="EF_Hand_1_Ca_BS"/>
</dbReference>
<dbReference type="PRINTS" id="PR00625">
    <property type="entry name" value="JDOMAIN"/>
</dbReference>
<dbReference type="Gene3D" id="1.10.287.110">
    <property type="entry name" value="DnaJ domain"/>
    <property type="match status" value="1"/>
</dbReference>
<dbReference type="InterPro" id="IPR001623">
    <property type="entry name" value="DnaJ_domain"/>
</dbReference>
<keyword evidence="1" id="KW-0106">Calcium</keyword>
<dbReference type="PROSITE" id="PS00018">
    <property type="entry name" value="EF_HAND_1"/>
    <property type="match status" value="1"/>
</dbReference>
<dbReference type="Pfam" id="PF12763">
    <property type="entry name" value="EH"/>
    <property type="match status" value="2"/>
</dbReference>
<evidence type="ECO:0000256" key="1">
    <source>
        <dbReference type="ARBA" id="ARBA00022837"/>
    </source>
</evidence>
<dbReference type="InterPro" id="IPR002048">
    <property type="entry name" value="EF_hand_dom"/>
</dbReference>
<dbReference type="GO" id="GO:0005509">
    <property type="term" value="F:calcium ion binding"/>
    <property type="evidence" value="ECO:0007669"/>
    <property type="project" value="InterPro"/>
</dbReference>